<evidence type="ECO:0000313" key="1">
    <source>
        <dbReference type="EMBL" id="MBP3966534.1"/>
    </source>
</evidence>
<organism evidence="1 2">
    <name type="scientific">Paenibacillus lignilyticus</name>
    <dbReference type="NCBI Taxonomy" id="1172615"/>
    <lineage>
        <taxon>Bacteria</taxon>
        <taxon>Bacillati</taxon>
        <taxon>Bacillota</taxon>
        <taxon>Bacilli</taxon>
        <taxon>Bacillales</taxon>
        <taxon>Paenibacillaceae</taxon>
        <taxon>Paenibacillus</taxon>
    </lineage>
</organism>
<keyword evidence="2" id="KW-1185">Reference proteome</keyword>
<gene>
    <name evidence="1" type="ORF">I8J30_27950</name>
</gene>
<evidence type="ECO:0000313" key="2">
    <source>
        <dbReference type="Proteomes" id="UP000673394"/>
    </source>
</evidence>
<dbReference type="Proteomes" id="UP000673394">
    <property type="component" value="Unassembled WGS sequence"/>
</dbReference>
<proteinExistence type="predicted"/>
<reference evidence="1 2" key="1">
    <citation type="submission" date="2021-04" db="EMBL/GenBank/DDBJ databases">
        <title>Paenibacillus sp. DLE-14 whole genome sequence.</title>
        <authorList>
            <person name="Ham Y.J."/>
        </authorList>
    </citation>
    <scope>NUCLEOTIDE SEQUENCE [LARGE SCALE GENOMIC DNA]</scope>
    <source>
        <strain evidence="1 2">DLE-14</strain>
    </source>
</reference>
<dbReference type="EMBL" id="JAGKSP010000019">
    <property type="protein sequence ID" value="MBP3966534.1"/>
    <property type="molecule type" value="Genomic_DNA"/>
</dbReference>
<name>A0ABS5CKZ8_9BACL</name>
<dbReference type="Pfam" id="PF10008">
    <property type="entry name" value="DUF2251"/>
    <property type="match status" value="1"/>
</dbReference>
<comment type="caution">
    <text evidence="1">The sequence shown here is derived from an EMBL/GenBank/DDBJ whole genome shotgun (WGS) entry which is preliminary data.</text>
</comment>
<accession>A0ABS5CKZ8</accession>
<protein>
    <submittedName>
        <fullName evidence="1">DUF2251 domain-containing protein</fullName>
    </submittedName>
</protein>
<sequence>MSSEQDSYLLDATSPDNNWLTVFEDDGETGYLYFCAFDLSSGESQIIDHLWVYDQISPTIYECEKVNIFWSDDSSKVCLIVDGECWGMIDIKNKRKLSAPREGISIKTIDRSTWDNGLEQNEGEVLRVKR</sequence>
<dbReference type="InterPro" id="IPR014449">
    <property type="entry name" value="UCP007050_HI0931"/>
</dbReference>